<protein>
    <submittedName>
        <fullName evidence="2">Uncharacterized protein DUF4937</fullName>
    </submittedName>
</protein>
<reference evidence="2 3" key="1">
    <citation type="submission" date="2018-07" db="EMBL/GenBank/DDBJ databases">
        <title>Genomic Encyclopedia of Type Strains, Phase IV (KMG-IV): sequencing the most valuable type-strain genomes for metagenomic binning, comparative biology and taxonomic classification.</title>
        <authorList>
            <person name="Goeker M."/>
        </authorList>
    </citation>
    <scope>NUCLEOTIDE SEQUENCE [LARGE SCALE GENOMIC DNA]</scope>
    <source>
        <strain evidence="2 3">DSM 25281</strain>
    </source>
</reference>
<dbReference type="RefSeq" id="WP_114746648.1">
    <property type="nucleotide sequence ID" value="NZ_QQAY01000014.1"/>
</dbReference>
<evidence type="ECO:0000313" key="2">
    <source>
        <dbReference type="EMBL" id="RDI39878.1"/>
    </source>
</evidence>
<sequence length="144" mass="16916">MLIKHIVCEVAEGKRELFSDAQGQWLKVKNTPGLLWQLGGWDAEFNAHIWGIWSCEVLYEQFMKFNHDWIYNTNKQKEIHDSIAITFSKVKEVEHMETFLSLIEDGMTFEWMEFPDSCRFTAAKEGTVGSYSFVEKWLVRGNQQ</sequence>
<dbReference type="Pfam" id="PF16291">
    <property type="entry name" value="DUF4937"/>
    <property type="match status" value="1"/>
</dbReference>
<accession>A0A370G7W6</accession>
<feature type="domain" description="DUF4937" evidence="1">
    <location>
        <begin position="2"/>
        <end position="86"/>
    </location>
</feature>
<proteinExistence type="predicted"/>
<dbReference type="Proteomes" id="UP000255326">
    <property type="component" value="Unassembled WGS sequence"/>
</dbReference>
<keyword evidence="3" id="KW-1185">Reference proteome</keyword>
<evidence type="ECO:0000313" key="3">
    <source>
        <dbReference type="Proteomes" id="UP000255326"/>
    </source>
</evidence>
<evidence type="ECO:0000259" key="1">
    <source>
        <dbReference type="Pfam" id="PF16291"/>
    </source>
</evidence>
<dbReference type="EMBL" id="QQAY01000014">
    <property type="protein sequence ID" value="RDI39878.1"/>
    <property type="molecule type" value="Genomic_DNA"/>
</dbReference>
<comment type="caution">
    <text evidence="2">The sequence shown here is derived from an EMBL/GenBank/DDBJ whole genome shotgun (WGS) entry which is preliminary data.</text>
</comment>
<gene>
    <name evidence="2" type="ORF">DFR59_11435</name>
</gene>
<organism evidence="2 3">
    <name type="scientific">Falsibacillus pallidus</name>
    <dbReference type="NCBI Taxonomy" id="493781"/>
    <lineage>
        <taxon>Bacteria</taxon>
        <taxon>Bacillati</taxon>
        <taxon>Bacillota</taxon>
        <taxon>Bacilli</taxon>
        <taxon>Bacillales</taxon>
        <taxon>Bacillaceae</taxon>
        <taxon>Falsibacillus</taxon>
    </lineage>
</organism>
<dbReference type="AlphaFoldDB" id="A0A370G7W6"/>
<dbReference type="OrthoDB" id="2627153at2"/>
<name>A0A370G7W6_9BACI</name>
<dbReference type="InterPro" id="IPR032555">
    <property type="entry name" value="DUF4937"/>
</dbReference>